<sequence>MCSREYSKLYTSTTCNFTSSYSEHTGCVLDLQPRNSSTVEEKARLIRSTLTHMPVKGNNNNDLLNTQILSLQDSIKCIGQLHAIQISNCDKQKIKKQLISLCNKNEDDIIILMGNTTNFLMLSDVVYKAVEEVIDKNISKNINIWISKLTEELTHLFDR</sequence>
<reference evidence="1 2" key="1">
    <citation type="submission" date="2016-03" db="EMBL/GenBank/DDBJ databases">
        <title>Trachymyrmex septentrionalis WGS genome.</title>
        <authorList>
            <person name="Nygaard S."/>
            <person name="Hu H."/>
            <person name="Boomsma J."/>
            <person name="Zhang G."/>
        </authorList>
    </citation>
    <scope>NUCLEOTIDE SEQUENCE [LARGE SCALE GENOMIC DNA]</scope>
    <source>
        <strain evidence="1">Tsep2-gDNA-1</strain>
        <tissue evidence="1">Whole body</tissue>
    </source>
</reference>
<dbReference type="EMBL" id="KQ981727">
    <property type="protein sequence ID" value="KYN37091.1"/>
    <property type="molecule type" value="Genomic_DNA"/>
</dbReference>
<evidence type="ECO:0000313" key="2">
    <source>
        <dbReference type="Proteomes" id="UP000078541"/>
    </source>
</evidence>
<organism evidence="1 2">
    <name type="scientific">Trachymyrmex septentrionalis</name>
    <dbReference type="NCBI Taxonomy" id="34720"/>
    <lineage>
        <taxon>Eukaryota</taxon>
        <taxon>Metazoa</taxon>
        <taxon>Ecdysozoa</taxon>
        <taxon>Arthropoda</taxon>
        <taxon>Hexapoda</taxon>
        <taxon>Insecta</taxon>
        <taxon>Pterygota</taxon>
        <taxon>Neoptera</taxon>
        <taxon>Endopterygota</taxon>
        <taxon>Hymenoptera</taxon>
        <taxon>Apocrita</taxon>
        <taxon>Aculeata</taxon>
        <taxon>Formicoidea</taxon>
        <taxon>Formicidae</taxon>
        <taxon>Myrmicinae</taxon>
        <taxon>Trachymyrmex</taxon>
    </lineage>
</organism>
<protein>
    <submittedName>
        <fullName evidence="1">Uncharacterized protein</fullName>
    </submittedName>
</protein>
<dbReference type="Proteomes" id="UP000078541">
    <property type="component" value="Unassembled WGS sequence"/>
</dbReference>
<gene>
    <name evidence="1" type="ORF">ALC56_08882</name>
</gene>
<proteinExistence type="predicted"/>
<dbReference type="AlphaFoldDB" id="A0A195F9N6"/>
<evidence type="ECO:0000313" key="1">
    <source>
        <dbReference type="EMBL" id="KYN37091.1"/>
    </source>
</evidence>
<keyword evidence="2" id="KW-1185">Reference proteome</keyword>
<name>A0A195F9N6_9HYME</name>
<accession>A0A195F9N6</accession>